<protein>
    <recommendedName>
        <fullName evidence="3">DUF2281 domain-containing protein</fullName>
    </recommendedName>
</protein>
<sequence length="76" mass="8472">MGVANKTADLIFERVQGLPETLALEVLDFVEFLQSRLERQANEWDAQIAADAAAGKLDFLLQQALDAEQQGQLREL</sequence>
<dbReference type="RefSeq" id="WP_078921552.1">
    <property type="nucleotide sequence ID" value="NZ_FUYB01000003.1"/>
</dbReference>
<evidence type="ECO:0000313" key="2">
    <source>
        <dbReference type="Proteomes" id="UP000190460"/>
    </source>
</evidence>
<accession>A0A1T4W5W1</accession>
<dbReference type="Proteomes" id="UP000190460">
    <property type="component" value="Unassembled WGS sequence"/>
</dbReference>
<keyword evidence="2" id="KW-1185">Reference proteome</keyword>
<name>A0A1T4W5W1_9GAMM</name>
<organism evidence="1 2">
    <name type="scientific">Thiothrix eikelboomii</name>
    <dbReference type="NCBI Taxonomy" id="92487"/>
    <lineage>
        <taxon>Bacteria</taxon>
        <taxon>Pseudomonadati</taxon>
        <taxon>Pseudomonadota</taxon>
        <taxon>Gammaproteobacteria</taxon>
        <taxon>Thiotrichales</taxon>
        <taxon>Thiotrichaceae</taxon>
        <taxon>Thiothrix</taxon>
    </lineage>
</organism>
<dbReference type="STRING" id="92487.SAMN02745130_01072"/>
<gene>
    <name evidence="1" type="ORF">SAMN02745130_01072</name>
</gene>
<dbReference type="AlphaFoldDB" id="A0A1T4W5W1"/>
<proteinExistence type="predicted"/>
<dbReference type="EMBL" id="FUYB01000003">
    <property type="protein sequence ID" value="SKA72438.1"/>
    <property type="molecule type" value="Genomic_DNA"/>
</dbReference>
<evidence type="ECO:0008006" key="3">
    <source>
        <dbReference type="Google" id="ProtNLM"/>
    </source>
</evidence>
<evidence type="ECO:0000313" key="1">
    <source>
        <dbReference type="EMBL" id="SKA72438.1"/>
    </source>
</evidence>
<reference evidence="1 2" key="1">
    <citation type="submission" date="2017-02" db="EMBL/GenBank/DDBJ databases">
        <authorList>
            <person name="Peterson S.W."/>
        </authorList>
    </citation>
    <scope>NUCLEOTIDE SEQUENCE [LARGE SCALE GENOMIC DNA]</scope>
    <source>
        <strain evidence="1 2">ATCC 49788</strain>
    </source>
</reference>